<dbReference type="SUPFAM" id="SSF52788">
    <property type="entry name" value="Phosphotyrosine protein phosphatases I"/>
    <property type="match status" value="1"/>
</dbReference>
<accession>A0A7W5H312</accession>
<dbReference type="AlphaFoldDB" id="A0A7W5H312"/>
<dbReference type="PIRSF" id="PIRSF029416">
    <property type="entry name" value="UCP029416_PTP"/>
    <property type="match status" value="1"/>
</dbReference>
<protein>
    <submittedName>
        <fullName evidence="1">Uncharacterized protein</fullName>
    </submittedName>
</protein>
<proteinExistence type="predicted"/>
<sequence length="126" mass="15009">MNRIHLLFVCSRNQWRSPTAEQIYRNDARVSVRSRGTARNAKRTINADDIRWSDLILVMEDKHRRRILADFPDPSRHTPLHVLDIPDEYQPMDPELVELIRSATEPHLDAVHQEQLRREQLRRGRQ</sequence>
<organism evidence="1 2">
    <name type="scientific">Aporhodopirellula rubra</name>
    <dbReference type="NCBI Taxonomy" id="980271"/>
    <lineage>
        <taxon>Bacteria</taxon>
        <taxon>Pseudomonadati</taxon>
        <taxon>Planctomycetota</taxon>
        <taxon>Planctomycetia</taxon>
        <taxon>Pirellulales</taxon>
        <taxon>Pirellulaceae</taxon>
        <taxon>Aporhodopirellula</taxon>
    </lineage>
</organism>
<comment type="caution">
    <text evidence="1">The sequence shown here is derived from an EMBL/GenBank/DDBJ whole genome shotgun (WGS) entry which is preliminary data.</text>
</comment>
<reference evidence="1 2" key="1">
    <citation type="submission" date="2020-08" db="EMBL/GenBank/DDBJ databases">
        <title>Genomic Encyclopedia of Type Strains, Phase III (KMG-III): the genomes of soil and plant-associated and newly described type strains.</title>
        <authorList>
            <person name="Whitman W."/>
        </authorList>
    </citation>
    <scope>NUCLEOTIDE SEQUENCE [LARGE SCALE GENOMIC DNA]</scope>
    <source>
        <strain evidence="1 2">CECT 8075</strain>
    </source>
</reference>
<dbReference type="InterPro" id="IPR036196">
    <property type="entry name" value="Ptyr_pPase_sf"/>
</dbReference>
<keyword evidence="2" id="KW-1185">Reference proteome</keyword>
<dbReference type="InterPro" id="IPR016919">
    <property type="entry name" value="UCP029416_PTP"/>
</dbReference>
<evidence type="ECO:0000313" key="1">
    <source>
        <dbReference type="EMBL" id="MBB3204772.1"/>
    </source>
</evidence>
<dbReference type="Proteomes" id="UP000536179">
    <property type="component" value="Unassembled WGS sequence"/>
</dbReference>
<dbReference type="RefSeq" id="WP_184301366.1">
    <property type="nucleotide sequence ID" value="NZ_JACHXU010000002.1"/>
</dbReference>
<dbReference type="Gene3D" id="3.40.50.2300">
    <property type="match status" value="2"/>
</dbReference>
<name>A0A7W5H312_9BACT</name>
<gene>
    <name evidence="1" type="ORF">FHS27_000539</name>
</gene>
<dbReference type="EMBL" id="JACHXU010000002">
    <property type="protein sequence ID" value="MBB3204772.1"/>
    <property type="molecule type" value="Genomic_DNA"/>
</dbReference>
<evidence type="ECO:0000313" key="2">
    <source>
        <dbReference type="Proteomes" id="UP000536179"/>
    </source>
</evidence>